<keyword evidence="2" id="KW-1003">Cell membrane</keyword>
<dbReference type="RefSeq" id="WP_039764605.1">
    <property type="nucleotide sequence ID" value="NZ_CP034791.1"/>
</dbReference>
<sequence length="68" mass="8024">MLGNMDIEEMLKLLTPVIVLQFVLMIFCLVKLKNDKVKYLPKWTWALIIIIFNFVGPIVYLLLGRERD</sequence>
<gene>
    <name evidence="8" type="ORF">ELD05_04900</name>
</gene>
<feature type="transmembrane region" description="Helical" evidence="6">
    <location>
        <begin position="44"/>
        <end position="63"/>
    </location>
</feature>
<proteinExistence type="predicted"/>
<name>A0A3T0D4R1_9FIRM</name>
<evidence type="ECO:0000256" key="5">
    <source>
        <dbReference type="ARBA" id="ARBA00023136"/>
    </source>
</evidence>
<evidence type="ECO:0000256" key="1">
    <source>
        <dbReference type="ARBA" id="ARBA00004651"/>
    </source>
</evidence>
<dbReference type="GO" id="GO:0005886">
    <property type="term" value="C:plasma membrane"/>
    <property type="evidence" value="ECO:0007669"/>
    <property type="project" value="UniProtKB-SubCell"/>
</dbReference>
<reference evidence="8 9" key="1">
    <citation type="submission" date="2018-12" db="EMBL/GenBank/DDBJ databases">
        <title>Genome sequence from the cellulolytic species, Caldicellulosiruptor changbaiensis.</title>
        <authorList>
            <person name="Blumer-Schuette S.E."/>
            <person name="Mendoza C."/>
        </authorList>
    </citation>
    <scope>NUCLEOTIDE SEQUENCE [LARGE SCALE GENOMIC DNA]</scope>
    <source>
        <strain evidence="8 9">CBS-Z</strain>
    </source>
</reference>
<keyword evidence="3 6" id="KW-0812">Transmembrane</keyword>
<accession>A0A3T0D4R1</accession>
<keyword evidence="9" id="KW-1185">Reference proteome</keyword>
<feature type="transmembrane region" description="Helical" evidence="6">
    <location>
        <begin position="13"/>
        <end position="32"/>
    </location>
</feature>
<comment type="subcellular location">
    <subcellularLocation>
        <location evidence="1">Cell membrane</location>
        <topology evidence="1">Multi-pass membrane protein</topology>
    </subcellularLocation>
</comment>
<evidence type="ECO:0000313" key="8">
    <source>
        <dbReference type="EMBL" id="AZT90041.1"/>
    </source>
</evidence>
<feature type="domain" description="Cardiolipin synthase N-terminal" evidence="7">
    <location>
        <begin position="23"/>
        <end position="65"/>
    </location>
</feature>
<dbReference type="InterPro" id="IPR027379">
    <property type="entry name" value="CLS_N"/>
</dbReference>
<evidence type="ECO:0000313" key="9">
    <source>
        <dbReference type="Proteomes" id="UP000282930"/>
    </source>
</evidence>
<organism evidence="8 9">
    <name type="scientific">Caldicellulosiruptor changbaiensis</name>
    <dbReference type="NCBI Taxonomy" id="1222016"/>
    <lineage>
        <taxon>Bacteria</taxon>
        <taxon>Bacillati</taxon>
        <taxon>Bacillota</taxon>
        <taxon>Bacillota incertae sedis</taxon>
        <taxon>Caldicellulosiruptorales</taxon>
        <taxon>Caldicellulosiruptoraceae</taxon>
        <taxon>Caldicellulosiruptor</taxon>
    </lineage>
</organism>
<protein>
    <submittedName>
        <fullName evidence="8">PLDc_N domain-containing protein</fullName>
    </submittedName>
</protein>
<keyword evidence="4 6" id="KW-1133">Transmembrane helix</keyword>
<evidence type="ECO:0000256" key="6">
    <source>
        <dbReference type="SAM" id="Phobius"/>
    </source>
</evidence>
<evidence type="ECO:0000256" key="4">
    <source>
        <dbReference type="ARBA" id="ARBA00022989"/>
    </source>
</evidence>
<dbReference type="Proteomes" id="UP000282930">
    <property type="component" value="Chromosome"/>
</dbReference>
<dbReference type="KEGG" id="ccha:ELD05_04900"/>
<evidence type="ECO:0000256" key="2">
    <source>
        <dbReference type="ARBA" id="ARBA00022475"/>
    </source>
</evidence>
<dbReference type="AlphaFoldDB" id="A0A3T0D4R1"/>
<keyword evidence="5 6" id="KW-0472">Membrane</keyword>
<evidence type="ECO:0000256" key="3">
    <source>
        <dbReference type="ARBA" id="ARBA00022692"/>
    </source>
</evidence>
<dbReference type="EMBL" id="CP034791">
    <property type="protein sequence ID" value="AZT90041.1"/>
    <property type="molecule type" value="Genomic_DNA"/>
</dbReference>
<evidence type="ECO:0000259" key="7">
    <source>
        <dbReference type="Pfam" id="PF13396"/>
    </source>
</evidence>
<dbReference type="Pfam" id="PF13396">
    <property type="entry name" value="PLDc_N"/>
    <property type="match status" value="1"/>
</dbReference>